<dbReference type="InterPro" id="IPR018202">
    <property type="entry name" value="Ser_caboxypep_ser_AS"/>
</dbReference>
<evidence type="ECO:0000256" key="3">
    <source>
        <dbReference type="SAM" id="Phobius"/>
    </source>
</evidence>
<sequence>MRRGSNWHIESCHFLTTVIFPALMTQSCWLFFSLVPLWLTSTVVALQRLRPPNAHQIHDLPGYNDSTPIDFKHYAGRLPLPSSGQELFYWLVESQDDPATDPIVLWLNGGPGCSSLGGFFTELGPFVVQSNLTVKRNKYAWNRHANMVFLEAPAGVGFSQPLLTSSDYNDHTTAANTHEFLRVFFDAYPSFQNRPFYIAGESYAGRYIPFLITKLLASPLPKVHLVGFLIGNPSTNYEIDHNSYVDYYYTHGLISLENYLAVGAACGDNVGRCVVSSVNCSAACEAALQDGILSIDEPALNRYYIYGDVCLLNKSQAHPFKYRNLRPPPTPLSDAVTTPCTNTFTQEYLRQPLVQEALHLSHLKAVGWRHCSNAVGHMYVRSSSSMELYPAILAAGIKALIYSGDADMVVNFMGTQRWISTEGLGLKVTDKWRAWFGPDKQLAGYLEEYAGGLTFKTVKGAGHMVPAVRPLHALYMFECFAFGHDACNNFTYPRNSAECLTGEDLDACLGDGSDTVDLPRPAKHVNWSLYGILIVLVGIAVAMLTKLRLDYRKKQYAML</sequence>
<feature type="transmembrane region" description="Helical" evidence="3">
    <location>
        <begin position="527"/>
        <end position="545"/>
    </location>
</feature>
<comment type="caution">
    <text evidence="4">The sequence shown here is derived from an EMBL/GenBank/DDBJ whole genome shotgun (WGS) entry which is preliminary data.</text>
</comment>
<dbReference type="PANTHER" id="PTHR11802:SF201">
    <property type="entry name" value="CARBOXYPEPTIDASE"/>
    <property type="match status" value="1"/>
</dbReference>
<dbReference type="AlphaFoldDB" id="A0A397AI38"/>
<dbReference type="PROSITE" id="PS51257">
    <property type="entry name" value="PROKAR_LIPOPROTEIN"/>
    <property type="match status" value="1"/>
</dbReference>
<dbReference type="EMBL" id="QUSZ01005965">
    <property type="protein sequence ID" value="RHY07450.1"/>
    <property type="molecule type" value="Genomic_DNA"/>
</dbReference>
<protein>
    <recommendedName>
        <fullName evidence="2">Carboxypeptidase</fullName>
        <ecNumber evidence="2">3.4.16.-</ecNumber>
    </recommendedName>
</protein>
<keyword evidence="3" id="KW-1133">Transmembrane helix</keyword>
<keyword evidence="2" id="KW-0378">Hydrolase</keyword>
<dbReference type="PRINTS" id="PR00724">
    <property type="entry name" value="CRBOXYPTASEC"/>
</dbReference>
<gene>
    <name evidence="4" type="ORF">DYB36_009431</name>
</gene>
<dbReference type="VEuPathDB" id="FungiDB:H257_11223"/>
<dbReference type="Gene3D" id="3.40.50.1820">
    <property type="entry name" value="alpha/beta hydrolase"/>
    <property type="match status" value="1"/>
</dbReference>
<reference evidence="4 5" key="1">
    <citation type="submission" date="2018-08" db="EMBL/GenBank/DDBJ databases">
        <title>Aphanomyces genome sequencing and annotation.</title>
        <authorList>
            <person name="Minardi D."/>
            <person name="Oidtmann B."/>
            <person name="Van Der Giezen M."/>
            <person name="Studholme D.J."/>
        </authorList>
    </citation>
    <scope>NUCLEOTIDE SEQUENCE [LARGE SCALE GENOMIC DNA]</scope>
    <source>
        <strain evidence="4 5">Kv</strain>
    </source>
</reference>
<dbReference type="PANTHER" id="PTHR11802">
    <property type="entry name" value="SERINE PROTEASE FAMILY S10 SERINE CARBOXYPEPTIDASE"/>
    <property type="match status" value="1"/>
</dbReference>
<keyword evidence="3" id="KW-0812">Transmembrane</keyword>
<dbReference type="GO" id="GO:0004185">
    <property type="term" value="F:serine-type carboxypeptidase activity"/>
    <property type="evidence" value="ECO:0007669"/>
    <property type="project" value="UniProtKB-UniRule"/>
</dbReference>
<dbReference type="InterPro" id="IPR001563">
    <property type="entry name" value="Peptidase_S10"/>
</dbReference>
<evidence type="ECO:0000313" key="5">
    <source>
        <dbReference type="Proteomes" id="UP000265427"/>
    </source>
</evidence>
<keyword evidence="2" id="KW-0645">Protease</keyword>
<keyword evidence="2" id="KW-0121">Carboxypeptidase</keyword>
<name>A0A397AI38_APHAT</name>
<dbReference type="Proteomes" id="UP000265427">
    <property type="component" value="Unassembled WGS sequence"/>
</dbReference>
<organism evidence="4 5">
    <name type="scientific">Aphanomyces astaci</name>
    <name type="common">Crayfish plague agent</name>
    <dbReference type="NCBI Taxonomy" id="112090"/>
    <lineage>
        <taxon>Eukaryota</taxon>
        <taxon>Sar</taxon>
        <taxon>Stramenopiles</taxon>
        <taxon>Oomycota</taxon>
        <taxon>Saprolegniomycetes</taxon>
        <taxon>Saprolegniales</taxon>
        <taxon>Verrucalvaceae</taxon>
        <taxon>Aphanomyces</taxon>
    </lineage>
</organism>
<dbReference type="SUPFAM" id="SSF53474">
    <property type="entry name" value="alpha/beta-Hydrolases"/>
    <property type="match status" value="1"/>
</dbReference>
<feature type="transmembrane region" description="Helical" evidence="3">
    <location>
        <begin position="12"/>
        <end position="39"/>
    </location>
</feature>
<dbReference type="GO" id="GO:0006508">
    <property type="term" value="P:proteolysis"/>
    <property type="evidence" value="ECO:0007669"/>
    <property type="project" value="UniProtKB-KW"/>
</dbReference>
<dbReference type="InterPro" id="IPR029058">
    <property type="entry name" value="AB_hydrolase_fold"/>
</dbReference>
<dbReference type="EC" id="3.4.16.-" evidence="2"/>
<keyword evidence="3" id="KW-0472">Membrane</keyword>
<evidence type="ECO:0000256" key="2">
    <source>
        <dbReference type="RuleBase" id="RU361156"/>
    </source>
</evidence>
<comment type="similarity">
    <text evidence="1 2">Belongs to the peptidase S10 family.</text>
</comment>
<proteinExistence type="inferred from homology"/>
<evidence type="ECO:0000313" key="4">
    <source>
        <dbReference type="EMBL" id="RHY07450.1"/>
    </source>
</evidence>
<evidence type="ECO:0000256" key="1">
    <source>
        <dbReference type="ARBA" id="ARBA00009431"/>
    </source>
</evidence>
<dbReference type="PROSITE" id="PS00131">
    <property type="entry name" value="CARBOXYPEPT_SER_SER"/>
    <property type="match status" value="1"/>
</dbReference>
<accession>A0A397AI38</accession>
<dbReference type="Pfam" id="PF00450">
    <property type="entry name" value="Peptidase_S10"/>
    <property type="match status" value="1"/>
</dbReference>